<keyword evidence="6" id="KW-1185">Reference proteome</keyword>
<dbReference type="InterPro" id="IPR013094">
    <property type="entry name" value="AB_hydrolase_3"/>
</dbReference>
<feature type="region of interest" description="Disordered" evidence="3">
    <location>
        <begin position="295"/>
        <end position="331"/>
    </location>
</feature>
<dbReference type="GO" id="GO:0016787">
    <property type="term" value="F:hydrolase activity"/>
    <property type="evidence" value="ECO:0007669"/>
    <property type="project" value="UniProtKB-KW"/>
</dbReference>
<gene>
    <name evidence="5" type="ORF">ABT322_24090</name>
</gene>
<feature type="compositionally biased region" description="Basic and acidic residues" evidence="3">
    <location>
        <begin position="17"/>
        <end position="29"/>
    </location>
</feature>
<protein>
    <submittedName>
        <fullName evidence="5">Alpha/beta hydrolase</fullName>
    </submittedName>
</protein>
<organism evidence="5 6">
    <name type="scientific">Streptomyces flaveolus</name>
    <dbReference type="NCBI Taxonomy" id="67297"/>
    <lineage>
        <taxon>Bacteria</taxon>
        <taxon>Bacillati</taxon>
        <taxon>Actinomycetota</taxon>
        <taxon>Actinomycetes</taxon>
        <taxon>Kitasatosporales</taxon>
        <taxon>Streptomycetaceae</taxon>
        <taxon>Streptomyces</taxon>
    </lineage>
</organism>
<dbReference type="EMBL" id="JBEPCV010000025">
    <property type="protein sequence ID" value="MER6906762.1"/>
    <property type="molecule type" value="Genomic_DNA"/>
</dbReference>
<evidence type="ECO:0000256" key="2">
    <source>
        <dbReference type="ARBA" id="ARBA00022801"/>
    </source>
</evidence>
<feature type="domain" description="Alpha/beta hydrolase fold-3" evidence="4">
    <location>
        <begin position="70"/>
        <end position="271"/>
    </location>
</feature>
<evidence type="ECO:0000256" key="1">
    <source>
        <dbReference type="ARBA" id="ARBA00010515"/>
    </source>
</evidence>
<evidence type="ECO:0000313" key="6">
    <source>
        <dbReference type="Proteomes" id="UP001490330"/>
    </source>
</evidence>
<reference evidence="5 6" key="1">
    <citation type="submission" date="2024-06" db="EMBL/GenBank/DDBJ databases">
        <title>The Natural Products Discovery Center: Release of the First 8490 Sequenced Strains for Exploring Actinobacteria Biosynthetic Diversity.</title>
        <authorList>
            <person name="Kalkreuter E."/>
            <person name="Kautsar S.A."/>
            <person name="Yang D."/>
            <person name="Bader C.D."/>
            <person name="Teijaro C.N."/>
            <person name="Fluegel L."/>
            <person name="Davis C.M."/>
            <person name="Simpson J.R."/>
            <person name="Lauterbach L."/>
            <person name="Steele A.D."/>
            <person name="Gui C."/>
            <person name="Meng S."/>
            <person name="Li G."/>
            <person name="Viehrig K."/>
            <person name="Ye F."/>
            <person name="Su P."/>
            <person name="Kiefer A.F."/>
            <person name="Nichols A."/>
            <person name="Cepeda A.J."/>
            <person name="Yan W."/>
            <person name="Fan B."/>
            <person name="Jiang Y."/>
            <person name="Adhikari A."/>
            <person name="Zheng C.-J."/>
            <person name="Schuster L."/>
            <person name="Cowan T.M."/>
            <person name="Smanski M.J."/>
            <person name="Chevrette M.G."/>
            <person name="De Carvalho L.P.S."/>
            <person name="Shen B."/>
        </authorList>
    </citation>
    <scope>NUCLEOTIDE SEQUENCE [LARGE SCALE GENOMIC DNA]</scope>
    <source>
        <strain evidence="5 6">NPDC000632</strain>
    </source>
</reference>
<feature type="compositionally biased region" description="Basic and acidic residues" evidence="3">
    <location>
        <begin position="322"/>
        <end position="331"/>
    </location>
</feature>
<dbReference type="PANTHER" id="PTHR48081:SF30">
    <property type="entry name" value="ACETYL-HYDROLASE LIPR-RELATED"/>
    <property type="match status" value="1"/>
</dbReference>
<dbReference type="SUPFAM" id="SSF53474">
    <property type="entry name" value="alpha/beta-Hydrolases"/>
    <property type="match status" value="1"/>
</dbReference>
<evidence type="ECO:0000313" key="5">
    <source>
        <dbReference type="EMBL" id="MER6906762.1"/>
    </source>
</evidence>
<sequence>MSRQQRDALDALLRSAPRNETRPTVEEQRNGFTAAVARPAPEGVVSRWTVLGGRPALELEPAGVRGRGRLLYLHGGGYVIGSPDTHAGLVGELARRAGLRAISVDYRLAPEHPFPAAVDDGLAAYRELLAAGTDARDLVVAGDSAGGGLSIATLLAARAAGLPQPAAVVVFSPWADLTLAGTSIRSKEDADPIFTESDIRAYADLYLGAGDRAHPLASPVFADLTGLPPLLVQVGANEVLLDDAVRLAGRAGADDVEVTLEVGPGLPHVFQHHYGRLDEADAALDRAARFLNAHLSGDDRGRRPSRPGASTVADDLTAPAERAGRTDRTRR</sequence>
<dbReference type="InterPro" id="IPR029058">
    <property type="entry name" value="AB_hydrolase_fold"/>
</dbReference>
<dbReference type="Gene3D" id="3.40.50.1820">
    <property type="entry name" value="alpha/beta hydrolase"/>
    <property type="match status" value="1"/>
</dbReference>
<dbReference type="PANTHER" id="PTHR48081">
    <property type="entry name" value="AB HYDROLASE SUPERFAMILY PROTEIN C4A8.06C"/>
    <property type="match status" value="1"/>
</dbReference>
<proteinExistence type="inferred from homology"/>
<dbReference type="Pfam" id="PF07859">
    <property type="entry name" value="Abhydrolase_3"/>
    <property type="match status" value="1"/>
</dbReference>
<dbReference type="InterPro" id="IPR002168">
    <property type="entry name" value="Lipase_GDXG_HIS_AS"/>
</dbReference>
<keyword evidence="2 5" id="KW-0378">Hydrolase</keyword>
<dbReference type="InterPro" id="IPR050300">
    <property type="entry name" value="GDXG_lipolytic_enzyme"/>
</dbReference>
<name>A0ABV1VJV7_9ACTN</name>
<accession>A0ABV1VJV7</accession>
<dbReference type="PROSITE" id="PS01173">
    <property type="entry name" value="LIPASE_GDXG_HIS"/>
    <property type="match status" value="1"/>
</dbReference>
<evidence type="ECO:0000256" key="3">
    <source>
        <dbReference type="SAM" id="MobiDB-lite"/>
    </source>
</evidence>
<comment type="similarity">
    <text evidence="1">Belongs to the 'GDXG' lipolytic enzyme family.</text>
</comment>
<comment type="caution">
    <text evidence="5">The sequence shown here is derived from an EMBL/GenBank/DDBJ whole genome shotgun (WGS) entry which is preliminary data.</text>
</comment>
<feature type="region of interest" description="Disordered" evidence="3">
    <location>
        <begin position="1"/>
        <end position="29"/>
    </location>
</feature>
<dbReference type="RefSeq" id="WP_350720845.1">
    <property type="nucleotide sequence ID" value="NZ_JBEPCO010000021.1"/>
</dbReference>
<evidence type="ECO:0000259" key="4">
    <source>
        <dbReference type="Pfam" id="PF07859"/>
    </source>
</evidence>
<dbReference type="Proteomes" id="UP001490330">
    <property type="component" value="Unassembled WGS sequence"/>
</dbReference>